<dbReference type="Proteomes" id="UP001152795">
    <property type="component" value="Unassembled WGS sequence"/>
</dbReference>
<evidence type="ECO:0000313" key="2">
    <source>
        <dbReference type="Proteomes" id="UP001152795"/>
    </source>
</evidence>
<comment type="caution">
    <text evidence="1">The sequence shown here is derived from an EMBL/GenBank/DDBJ whole genome shotgun (WGS) entry which is preliminary data.</text>
</comment>
<accession>A0A7D9K124</accession>
<feature type="non-terminal residue" evidence="1">
    <location>
        <position position="1"/>
    </location>
</feature>
<sequence length="165" mass="18544">YSGGGEDLPPCGMPRKKLSESSGCNRTLSFTNCKSFSPAVNVNDIETIQILNKTSDFPTLRMKVQWKVPKAGNSNIWGWQIILANADSSELGFHQCIQVNRKFIWESDIGDLYVNYTFDEIRLGAKLKIQIQGLPAMDMNKGVEKKILTKDLKDYCDVFPESPCC</sequence>
<keyword evidence="2" id="KW-1185">Reference proteome</keyword>
<dbReference type="EMBL" id="CACRXK020024320">
    <property type="protein sequence ID" value="CAB4038529.1"/>
    <property type="molecule type" value="Genomic_DNA"/>
</dbReference>
<dbReference type="AlphaFoldDB" id="A0A7D9K124"/>
<protein>
    <submittedName>
        <fullName evidence="1">Uncharacterized protein</fullName>
    </submittedName>
</protein>
<name>A0A7D9K124_PARCT</name>
<evidence type="ECO:0000313" key="1">
    <source>
        <dbReference type="EMBL" id="CAB4038529.1"/>
    </source>
</evidence>
<gene>
    <name evidence="1" type="ORF">PACLA_8A017903</name>
</gene>
<feature type="non-terminal residue" evidence="1">
    <location>
        <position position="165"/>
    </location>
</feature>
<reference evidence="1" key="1">
    <citation type="submission" date="2020-04" db="EMBL/GenBank/DDBJ databases">
        <authorList>
            <person name="Alioto T."/>
            <person name="Alioto T."/>
            <person name="Gomez Garrido J."/>
        </authorList>
    </citation>
    <scope>NUCLEOTIDE SEQUENCE</scope>
    <source>
        <strain evidence="1">A484AB</strain>
    </source>
</reference>
<proteinExistence type="predicted"/>
<organism evidence="1 2">
    <name type="scientific">Paramuricea clavata</name>
    <name type="common">Red gorgonian</name>
    <name type="synonym">Violescent sea-whip</name>
    <dbReference type="NCBI Taxonomy" id="317549"/>
    <lineage>
        <taxon>Eukaryota</taxon>
        <taxon>Metazoa</taxon>
        <taxon>Cnidaria</taxon>
        <taxon>Anthozoa</taxon>
        <taxon>Octocorallia</taxon>
        <taxon>Malacalcyonacea</taxon>
        <taxon>Plexauridae</taxon>
        <taxon>Paramuricea</taxon>
    </lineage>
</organism>